<dbReference type="GO" id="GO:0016020">
    <property type="term" value="C:membrane"/>
    <property type="evidence" value="ECO:0007669"/>
    <property type="project" value="UniProtKB-SubCell"/>
</dbReference>
<feature type="transmembrane region" description="Helical" evidence="6">
    <location>
        <begin position="574"/>
        <end position="596"/>
    </location>
</feature>
<dbReference type="SUPFAM" id="SSF103473">
    <property type="entry name" value="MFS general substrate transporter"/>
    <property type="match status" value="1"/>
</dbReference>
<feature type="transmembrane region" description="Helical" evidence="6">
    <location>
        <begin position="415"/>
        <end position="435"/>
    </location>
</feature>
<organism evidence="7">
    <name type="scientific">Pinus pinaster</name>
    <name type="common">Maritime pine</name>
    <dbReference type="NCBI Taxonomy" id="71647"/>
    <lineage>
        <taxon>Eukaryota</taxon>
        <taxon>Viridiplantae</taxon>
        <taxon>Streptophyta</taxon>
        <taxon>Embryophyta</taxon>
        <taxon>Tracheophyta</taxon>
        <taxon>Spermatophyta</taxon>
        <taxon>Pinopsida</taxon>
        <taxon>Pinidae</taxon>
        <taxon>Conifers I</taxon>
        <taxon>Pinales</taxon>
        <taxon>Pinaceae</taxon>
        <taxon>Pinus</taxon>
        <taxon>Pinus subgen. Pinus</taxon>
    </lineage>
</organism>
<evidence type="ECO:0000256" key="1">
    <source>
        <dbReference type="ARBA" id="ARBA00004141"/>
    </source>
</evidence>
<accession>A0A1S6YCN6</accession>
<dbReference type="Gene3D" id="1.20.1250.20">
    <property type="entry name" value="MFS general substrate transporter like domains"/>
    <property type="match status" value="1"/>
</dbReference>
<proteinExistence type="evidence at transcript level"/>
<feature type="transmembrane region" description="Helical" evidence="6">
    <location>
        <begin position="251"/>
        <end position="271"/>
    </location>
</feature>
<feature type="transmembrane region" description="Helical" evidence="6">
    <location>
        <begin position="180"/>
        <end position="197"/>
    </location>
</feature>
<comment type="similarity">
    <text evidence="2">Belongs to the major facilitator superfamily. Proton-dependent oligopeptide transporter (POT/PTR) (TC 2.A.17) family.</text>
</comment>
<keyword evidence="5 6" id="KW-0472">Membrane</keyword>
<feature type="transmembrane region" description="Helical" evidence="6">
    <location>
        <begin position="456"/>
        <end position="474"/>
    </location>
</feature>
<feature type="transmembrane region" description="Helical" evidence="6">
    <location>
        <begin position="138"/>
        <end position="160"/>
    </location>
</feature>
<dbReference type="InterPro" id="IPR036259">
    <property type="entry name" value="MFS_trans_sf"/>
</dbReference>
<evidence type="ECO:0000256" key="5">
    <source>
        <dbReference type="ARBA" id="ARBA00023136"/>
    </source>
</evidence>
<name>A0A1S6YCN6_PINPS</name>
<gene>
    <name evidence="7" type="primary">NPF7.4</name>
</gene>
<evidence type="ECO:0000256" key="2">
    <source>
        <dbReference type="ARBA" id="ARBA00005982"/>
    </source>
</evidence>
<protein>
    <submittedName>
        <fullName evidence="7">NPF family transporter</fullName>
    </submittedName>
</protein>
<evidence type="ECO:0000313" key="7">
    <source>
        <dbReference type="EMBL" id="AQX43133.1"/>
    </source>
</evidence>
<feature type="transmembrane region" description="Helical" evidence="6">
    <location>
        <begin position="68"/>
        <end position="92"/>
    </location>
</feature>
<feature type="transmembrane region" description="Helical" evidence="6">
    <location>
        <begin position="529"/>
        <end position="553"/>
    </location>
</feature>
<dbReference type="PANTHER" id="PTHR11654">
    <property type="entry name" value="OLIGOPEPTIDE TRANSPORTER-RELATED"/>
    <property type="match status" value="1"/>
</dbReference>
<keyword evidence="4 6" id="KW-1133">Transmembrane helix</keyword>
<dbReference type="AlphaFoldDB" id="A0A1S6YCN6"/>
<keyword evidence="3 6" id="KW-0812">Transmembrane</keyword>
<feature type="transmembrane region" description="Helical" evidence="6">
    <location>
        <begin position="374"/>
        <end position="395"/>
    </location>
</feature>
<comment type="subcellular location">
    <subcellularLocation>
        <location evidence="1">Membrane</location>
        <topology evidence="1">Multi-pass membrane protein</topology>
    </subcellularLocation>
</comment>
<evidence type="ECO:0000256" key="6">
    <source>
        <dbReference type="SAM" id="Phobius"/>
    </source>
</evidence>
<reference evidence="7" key="1">
    <citation type="submission" date="2016-10" db="EMBL/GenBank/DDBJ databases">
        <title>Molecular fundamentals of nitrogen uptake and transport in trees.</title>
        <authorList>
            <person name="Castro-Rodriguez V."/>
            <person name="Canas R.A."/>
            <person name="de la Torre F."/>
            <person name="Pascual B."/>
            <person name="Avila C."/>
            <person name="Canovas F.M."/>
        </authorList>
    </citation>
    <scope>NUCLEOTIDE SEQUENCE</scope>
</reference>
<feature type="transmembrane region" description="Helical" evidence="6">
    <location>
        <begin position="112"/>
        <end position="131"/>
    </location>
</feature>
<evidence type="ECO:0000256" key="4">
    <source>
        <dbReference type="ARBA" id="ARBA00022989"/>
    </source>
</evidence>
<evidence type="ECO:0000256" key="3">
    <source>
        <dbReference type="ARBA" id="ARBA00022692"/>
    </source>
</evidence>
<dbReference type="InterPro" id="IPR000109">
    <property type="entry name" value="POT_fam"/>
</dbReference>
<dbReference type="GO" id="GO:0022857">
    <property type="term" value="F:transmembrane transporter activity"/>
    <property type="evidence" value="ECO:0007669"/>
    <property type="project" value="InterPro"/>
</dbReference>
<dbReference type="Pfam" id="PF00854">
    <property type="entry name" value="PTR2"/>
    <property type="match status" value="1"/>
</dbReference>
<sequence>MKMQGQDNHNSMDHLAVTKEEKELEVYLDEGQKSAYEQREKPEVHTRDGTVDRFGRPAMKCRSGGWKAAILILVNQVLAIFALYGVLVNLVLFLTRVLRESNAPAANDVSKWVGTLYLFSLVGAFLGDSYWGRYKTGVVFQVIFLAGLVLLSLSTHLFLLKPAGCGDVNLMCEKPSFPKVVLFYISLYTIALGYGGYQPSIITFGADQFDEQDSIEGLSKVAYFSWFYLALDLGCLFPNTILAYFEDTGNWLLGFWMATGSAALALIICLAGTPCYRHFSPGGNPIPRFAQVFGAAIRKWNVSAPSQSDQLYELPSKESAMGGSKKILHSEEFRFLDKAATLTEDDKISAAPHNPWRLCSVSQVEEVKCILRMLPIWLCTIIYSAVFTQMASLFVEQGAAMRTTISGFHIPPAGMSMFTILCIAACIVIYMKALVPCAIKFTGNPNAFTEFHRMGVGLILAVFSMVSAGVVEVYRLRIVDNSHAQNTLGIFWQTPQYALIGASEAFMYVGQLEFFNGQAPEGLRSFGSALWMTSIAMGNYVSSLIVTIVMDITRRKNKPGWIPEDLNRGHMDRFCFLLAFLTALDFIAYVICARQYRGIARSMDNNTDDPHQRI</sequence>
<feature type="transmembrane region" description="Helical" evidence="6">
    <location>
        <begin position="226"/>
        <end position="245"/>
    </location>
</feature>
<dbReference type="EMBL" id="KX986716">
    <property type="protein sequence ID" value="AQX43133.1"/>
    <property type="molecule type" value="mRNA"/>
</dbReference>